<accession>A0A1F4ZET0</accession>
<dbReference type="CDD" id="cd21631">
    <property type="entry name" value="RHH_CopG_NikR-like"/>
    <property type="match status" value="1"/>
</dbReference>
<organism evidence="1 2">
    <name type="scientific">Candidatus Amesbacteria bacterium RIFCSPLOWO2_01_FULL_48_25</name>
    <dbReference type="NCBI Taxonomy" id="1797259"/>
    <lineage>
        <taxon>Bacteria</taxon>
        <taxon>Candidatus Amesiibacteriota</taxon>
    </lineage>
</organism>
<gene>
    <name evidence="1" type="ORF">A2989_05195</name>
</gene>
<dbReference type="AlphaFoldDB" id="A0A1F4ZET0"/>
<protein>
    <recommendedName>
        <fullName evidence="3">Ribbon-helix-helix protein CopG domain-containing protein</fullName>
    </recommendedName>
</protein>
<dbReference type="InterPro" id="IPR010985">
    <property type="entry name" value="Ribbon_hlx_hlx"/>
</dbReference>
<sequence length="102" mass="11899">MGEVTKWVVDNIRHTTYDLDMIRTQVYIPEDLHRDLMLLAKREGTNFSSLIRKGAEEVVRKKKAKKKDWRKFVGLIKGGPRDVSSKIDYYLYGVGNPKWGRS</sequence>
<dbReference type="SUPFAM" id="SSF47598">
    <property type="entry name" value="Ribbon-helix-helix"/>
    <property type="match status" value="1"/>
</dbReference>
<dbReference type="EMBL" id="MEXN01000001">
    <property type="protein sequence ID" value="OGD04396.1"/>
    <property type="molecule type" value="Genomic_DNA"/>
</dbReference>
<reference evidence="1 2" key="1">
    <citation type="journal article" date="2016" name="Nat. Commun.">
        <title>Thousands of microbial genomes shed light on interconnected biogeochemical processes in an aquifer system.</title>
        <authorList>
            <person name="Anantharaman K."/>
            <person name="Brown C.T."/>
            <person name="Hug L.A."/>
            <person name="Sharon I."/>
            <person name="Castelle C.J."/>
            <person name="Probst A.J."/>
            <person name="Thomas B.C."/>
            <person name="Singh A."/>
            <person name="Wilkins M.J."/>
            <person name="Karaoz U."/>
            <person name="Brodie E.L."/>
            <person name="Williams K.H."/>
            <person name="Hubbard S.S."/>
            <person name="Banfield J.F."/>
        </authorList>
    </citation>
    <scope>NUCLEOTIDE SEQUENCE [LARGE SCALE GENOMIC DNA]</scope>
</reference>
<dbReference type="Proteomes" id="UP000177080">
    <property type="component" value="Unassembled WGS sequence"/>
</dbReference>
<dbReference type="STRING" id="1797259.A2989_05195"/>
<evidence type="ECO:0008006" key="3">
    <source>
        <dbReference type="Google" id="ProtNLM"/>
    </source>
</evidence>
<comment type="caution">
    <text evidence="1">The sequence shown here is derived from an EMBL/GenBank/DDBJ whole genome shotgun (WGS) entry which is preliminary data.</text>
</comment>
<name>A0A1F4ZET0_9BACT</name>
<evidence type="ECO:0000313" key="2">
    <source>
        <dbReference type="Proteomes" id="UP000177080"/>
    </source>
</evidence>
<proteinExistence type="predicted"/>
<evidence type="ECO:0000313" key="1">
    <source>
        <dbReference type="EMBL" id="OGD04396.1"/>
    </source>
</evidence>
<dbReference type="GO" id="GO:0006355">
    <property type="term" value="P:regulation of DNA-templated transcription"/>
    <property type="evidence" value="ECO:0007669"/>
    <property type="project" value="InterPro"/>
</dbReference>